<proteinExistence type="predicted"/>
<name>A0A316H4J4_9SPHI</name>
<comment type="caution">
    <text evidence="1">The sequence shown here is derived from an EMBL/GenBank/DDBJ whole genome shotgun (WGS) entry which is preliminary data.</text>
</comment>
<dbReference type="RefSeq" id="WP_109609292.1">
    <property type="nucleotide sequence ID" value="NZ_QGHA01000008.1"/>
</dbReference>
<dbReference type="Proteomes" id="UP000245678">
    <property type="component" value="Unassembled WGS sequence"/>
</dbReference>
<protein>
    <submittedName>
        <fullName evidence="1">Uncharacterized protein</fullName>
    </submittedName>
</protein>
<dbReference type="EMBL" id="QGHA01000008">
    <property type="protein sequence ID" value="PWK75346.1"/>
    <property type="molecule type" value="Genomic_DNA"/>
</dbReference>
<gene>
    <name evidence="1" type="ORF">LX99_03840</name>
</gene>
<sequence>MIRLPNVWFTLLLIFSLTFAYGQHKDQRLRFDFYEGTFDAPVESAMWVDAPQQLTSKDVKAFYQKVSLSNYRSVIDSLKTFQQRYELSDWLYFQLIRKTAQQISRKEDNYARYTLYKWFLLTHSGYDARLALTSTKVIFYVLNDEDVEDIPFFMVGDKKYICLNYHDYPNTNLNQDPPVPVNINVHGAIKAFSYKITRMPDFSPASYVDKELQFTYQHKVYYFNIKLNKDVETIFANYPVVDFESYFNIPMSKETYGSLIPLLKKNVKNMDQKKGVDYLMRFTRYAFLYETDEENFGKEKRLSPEETLFAKYSDCDDRAALFFYLVKEIYDLPMIAVLYPTHITMAVQFDKPIGKPIIYKGRVYSFCEPTPQAENLNIGSIPKKWVDKPYEVVYQYTPVGK</sequence>
<organism evidence="1 2">
    <name type="scientific">Mucilaginibacter oryzae</name>
    <dbReference type="NCBI Taxonomy" id="468058"/>
    <lineage>
        <taxon>Bacteria</taxon>
        <taxon>Pseudomonadati</taxon>
        <taxon>Bacteroidota</taxon>
        <taxon>Sphingobacteriia</taxon>
        <taxon>Sphingobacteriales</taxon>
        <taxon>Sphingobacteriaceae</taxon>
        <taxon>Mucilaginibacter</taxon>
    </lineage>
</organism>
<evidence type="ECO:0000313" key="1">
    <source>
        <dbReference type="EMBL" id="PWK75346.1"/>
    </source>
</evidence>
<reference evidence="1 2" key="1">
    <citation type="submission" date="2018-05" db="EMBL/GenBank/DDBJ databases">
        <title>Genomic Encyclopedia of Archaeal and Bacterial Type Strains, Phase II (KMG-II): from individual species to whole genera.</title>
        <authorList>
            <person name="Goeker M."/>
        </authorList>
    </citation>
    <scope>NUCLEOTIDE SEQUENCE [LARGE SCALE GENOMIC DNA]</scope>
    <source>
        <strain evidence="1 2">DSM 19975</strain>
    </source>
</reference>
<accession>A0A316H4J4</accession>
<dbReference type="AlphaFoldDB" id="A0A316H4J4"/>
<keyword evidence="2" id="KW-1185">Reference proteome</keyword>
<evidence type="ECO:0000313" key="2">
    <source>
        <dbReference type="Proteomes" id="UP000245678"/>
    </source>
</evidence>